<evidence type="ECO:0000256" key="2">
    <source>
        <dbReference type="ARBA" id="ARBA00022722"/>
    </source>
</evidence>
<evidence type="ECO:0000256" key="1">
    <source>
        <dbReference type="ARBA" id="ARBA00001968"/>
    </source>
</evidence>
<dbReference type="PANTHER" id="PTHR30636:SF3">
    <property type="entry name" value="UPF0701 PROTEIN YICC"/>
    <property type="match status" value="1"/>
</dbReference>
<evidence type="ECO:0000313" key="8">
    <source>
        <dbReference type="EMBL" id="QDS95190.1"/>
    </source>
</evidence>
<dbReference type="OrthoDB" id="9771229at2"/>
<evidence type="ECO:0000259" key="6">
    <source>
        <dbReference type="Pfam" id="PF03755"/>
    </source>
</evidence>
<proteinExistence type="inferred from homology"/>
<protein>
    <recommendedName>
        <fullName evidence="10">YicC-like family, N-terminal region</fullName>
    </recommendedName>
</protein>
<keyword evidence="2" id="KW-0540">Nuclease</keyword>
<dbReference type="Pfam" id="PF03755">
    <property type="entry name" value="YicC-like_N"/>
    <property type="match status" value="1"/>
</dbReference>
<evidence type="ECO:0000313" key="9">
    <source>
        <dbReference type="Proteomes" id="UP000320672"/>
    </source>
</evidence>
<dbReference type="Pfam" id="PF08340">
    <property type="entry name" value="YicC-like_C"/>
    <property type="match status" value="1"/>
</dbReference>
<accession>A0A517MK20</accession>
<gene>
    <name evidence="8" type="ORF">FF011L_39830</name>
</gene>
<dbReference type="InterPro" id="IPR005229">
    <property type="entry name" value="YicC/YloC-like"/>
</dbReference>
<dbReference type="EMBL" id="CP036262">
    <property type="protein sequence ID" value="QDS95190.1"/>
    <property type="molecule type" value="Genomic_DNA"/>
</dbReference>
<dbReference type="InterPro" id="IPR013527">
    <property type="entry name" value="YicC-like_N"/>
</dbReference>
<sequence>MTRSMTGQGQARQNGPNGLLSVEIRTVNNRGLKIVSRVSETLACFEPQVEAVLRSHVHRGSVQLKVRLDRSDSGSAYSINSQQLLSYCRQLEQVRSEFDGSLAPLDLARIAQFPGVLNEADDEGKQDEGVWKAVEDVLCEAIENLNRMRDEEGSAMQEALLQDLAVIETHLASIAARRPDVVSAYRDRLESKVDTYLAEKGLVVAQVEILREIQLFADRSDISEEVTRLDAHRKAFEKHLKASGANGRKLDFVIQEMGRETNTIGSKASDSQISADVVEIKCALERMRELIQNIE</sequence>
<feature type="domain" description="Endoribonuclease YicC-like C-terminal" evidence="7">
    <location>
        <begin position="174"/>
        <end position="295"/>
    </location>
</feature>
<dbReference type="AlphaFoldDB" id="A0A517MK20"/>
<dbReference type="RefSeq" id="WP_145353173.1">
    <property type="nucleotide sequence ID" value="NZ_CP036262.1"/>
</dbReference>
<organism evidence="8 9">
    <name type="scientific">Roseimaritima multifibrata</name>
    <dbReference type="NCBI Taxonomy" id="1930274"/>
    <lineage>
        <taxon>Bacteria</taxon>
        <taxon>Pseudomonadati</taxon>
        <taxon>Planctomycetota</taxon>
        <taxon>Planctomycetia</taxon>
        <taxon>Pirellulales</taxon>
        <taxon>Pirellulaceae</taxon>
        <taxon>Roseimaritima</taxon>
    </lineage>
</organism>
<keyword evidence="4" id="KW-0378">Hydrolase</keyword>
<evidence type="ECO:0008006" key="10">
    <source>
        <dbReference type="Google" id="ProtNLM"/>
    </source>
</evidence>
<comment type="cofactor">
    <cofactor evidence="1">
        <name>a divalent metal cation</name>
        <dbReference type="ChEBI" id="CHEBI:60240"/>
    </cofactor>
</comment>
<comment type="similarity">
    <text evidence="5">Belongs to the YicC/YloC family.</text>
</comment>
<evidence type="ECO:0000256" key="5">
    <source>
        <dbReference type="ARBA" id="ARBA00035648"/>
    </source>
</evidence>
<evidence type="ECO:0000256" key="3">
    <source>
        <dbReference type="ARBA" id="ARBA00022759"/>
    </source>
</evidence>
<dbReference type="Proteomes" id="UP000320672">
    <property type="component" value="Chromosome"/>
</dbReference>
<keyword evidence="9" id="KW-1185">Reference proteome</keyword>
<dbReference type="GO" id="GO:0004521">
    <property type="term" value="F:RNA endonuclease activity"/>
    <property type="evidence" value="ECO:0007669"/>
    <property type="project" value="InterPro"/>
</dbReference>
<feature type="domain" description="Endoribonuclease YicC-like N-terminal" evidence="6">
    <location>
        <begin position="3"/>
        <end position="157"/>
    </location>
</feature>
<evidence type="ECO:0000259" key="7">
    <source>
        <dbReference type="Pfam" id="PF08340"/>
    </source>
</evidence>
<dbReference type="PANTHER" id="PTHR30636">
    <property type="entry name" value="UPF0701 PROTEIN YICC"/>
    <property type="match status" value="1"/>
</dbReference>
<name>A0A517MK20_9BACT</name>
<dbReference type="GO" id="GO:0016787">
    <property type="term" value="F:hydrolase activity"/>
    <property type="evidence" value="ECO:0007669"/>
    <property type="project" value="UniProtKB-KW"/>
</dbReference>
<keyword evidence="3" id="KW-0255">Endonuclease</keyword>
<dbReference type="NCBIfam" id="TIGR00255">
    <property type="entry name" value="YicC/YloC family endoribonuclease"/>
    <property type="match status" value="1"/>
</dbReference>
<evidence type="ECO:0000256" key="4">
    <source>
        <dbReference type="ARBA" id="ARBA00022801"/>
    </source>
</evidence>
<reference evidence="8 9" key="1">
    <citation type="submission" date="2019-02" db="EMBL/GenBank/DDBJ databases">
        <title>Deep-cultivation of Planctomycetes and their phenomic and genomic characterization uncovers novel biology.</title>
        <authorList>
            <person name="Wiegand S."/>
            <person name="Jogler M."/>
            <person name="Boedeker C."/>
            <person name="Pinto D."/>
            <person name="Vollmers J."/>
            <person name="Rivas-Marin E."/>
            <person name="Kohn T."/>
            <person name="Peeters S.H."/>
            <person name="Heuer A."/>
            <person name="Rast P."/>
            <person name="Oberbeckmann S."/>
            <person name="Bunk B."/>
            <person name="Jeske O."/>
            <person name="Meyerdierks A."/>
            <person name="Storesund J.E."/>
            <person name="Kallscheuer N."/>
            <person name="Luecker S."/>
            <person name="Lage O.M."/>
            <person name="Pohl T."/>
            <person name="Merkel B.J."/>
            <person name="Hornburger P."/>
            <person name="Mueller R.-W."/>
            <person name="Bruemmer F."/>
            <person name="Labrenz M."/>
            <person name="Spormann A.M."/>
            <person name="Op den Camp H."/>
            <person name="Overmann J."/>
            <person name="Amann R."/>
            <person name="Jetten M.S.M."/>
            <person name="Mascher T."/>
            <person name="Medema M.H."/>
            <person name="Devos D.P."/>
            <person name="Kaster A.-K."/>
            <person name="Ovreas L."/>
            <person name="Rohde M."/>
            <person name="Galperin M.Y."/>
            <person name="Jogler C."/>
        </authorList>
    </citation>
    <scope>NUCLEOTIDE SEQUENCE [LARGE SCALE GENOMIC DNA]</scope>
    <source>
        <strain evidence="8 9">FF011L</strain>
    </source>
</reference>
<dbReference type="KEGG" id="rml:FF011L_39830"/>
<dbReference type="InterPro" id="IPR013551">
    <property type="entry name" value="YicC-like_C"/>
</dbReference>